<name>A0ABU6VIV3_9FABA</name>
<sequence>MLQSLRDAISLQDDDDFEDILEEQPQKDADTQYVLHMSDSDSCSDLTDDEDEYRQIHAVTTILPQEWIIQEEMGHLGSIGLKQIDNTPRPHFNIKVKASKGLDSIQHTAHPDDPPVHYYENGKPIYVSHIQGHFIWDVDPSMCDSDCDCQDWNEWGDSEDKDYARRRRKSKKKKKQSCTVSRRPDPPDEPDYKPTFSLKRRSQKSCQDHA</sequence>
<gene>
    <name evidence="2" type="ORF">PIB30_059885</name>
</gene>
<dbReference type="EMBL" id="JASCZI010151556">
    <property type="protein sequence ID" value="MED6173479.1"/>
    <property type="molecule type" value="Genomic_DNA"/>
</dbReference>
<feature type="compositionally biased region" description="Basic residues" evidence="1">
    <location>
        <begin position="164"/>
        <end position="176"/>
    </location>
</feature>
<accession>A0ABU6VIV3</accession>
<proteinExistence type="predicted"/>
<feature type="region of interest" description="Disordered" evidence="1">
    <location>
        <begin position="159"/>
        <end position="210"/>
    </location>
</feature>
<evidence type="ECO:0000256" key="1">
    <source>
        <dbReference type="SAM" id="MobiDB-lite"/>
    </source>
</evidence>
<keyword evidence="3" id="KW-1185">Reference proteome</keyword>
<evidence type="ECO:0000313" key="2">
    <source>
        <dbReference type="EMBL" id="MED6173479.1"/>
    </source>
</evidence>
<evidence type="ECO:0000313" key="3">
    <source>
        <dbReference type="Proteomes" id="UP001341840"/>
    </source>
</evidence>
<reference evidence="2 3" key="1">
    <citation type="journal article" date="2023" name="Plants (Basel)">
        <title>Bridging the Gap: Combining Genomics and Transcriptomics Approaches to Understand Stylosanthes scabra, an Orphan Legume from the Brazilian Caatinga.</title>
        <authorList>
            <person name="Ferreira-Neto J.R.C."/>
            <person name="da Silva M.D."/>
            <person name="Binneck E."/>
            <person name="de Melo N.F."/>
            <person name="da Silva R.H."/>
            <person name="de Melo A.L.T.M."/>
            <person name="Pandolfi V."/>
            <person name="Bustamante F.O."/>
            <person name="Brasileiro-Vidal A.C."/>
            <person name="Benko-Iseppon A.M."/>
        </authorList>
    </citation>
    <scope>NUCLEOTIDE SEQUENCE [LARGE SCALE GENOMIC DNA]</scope>
    <source>
        <tissue evidence="2">Leaves</tissue>
    </source>
</reference>
<protein>
    <submittedName>
        <fullName evidence="2">Uncharacterized protein</fullName>
    </submittedName>
</protein>
<dbReference type="Proteomes" id="UP001341840">
    <property type="component" value="Unassembled WGS sequence"/>
</dbReference>
<comment type="caution">
    <text evidence="2">The sequence shown here is derived from an EMBL/GenBank/DDBJ whole genome shotgun (WGS) entry which is preliminary data.</text>
</comment>
<organism evidence="2 3">
    <name type="scientific">Stylosanthes scabra</name>
    <dbReference type="NCBI Taxonomy" id="79078"/>
    <lineage>
        <taxon>Eukaryota</taxon>
        <taxon>Viridiplantae</taxon>
        <taxon>Streptophyta</taxon>
        <taxon>Embryophyta</taxon>
        <taxon>Tracheophyta</taxon>
        <taxon>Spermatophyta</taxon>
        <taxon>Magnoliopsida</taxon>
        <taxon>eudicotyledons</taxon>
        <taxon>Gunneridae</taxon>
        <taxon>Pentapetalae</taxon>
        <taxon>rosids</taxon>
        <taxon>fabids</taxon>
        <taxon>Fabales</taxon>
        <taxon>Fabaceae</taxon>
        <taxon>Papilionoideae</taxon>
        <taxon>50 kb inversion clade</taxon>
        <taxon>dalbergioids sensu lato</taxon>
        <taxon>Dalbergieae</taxon>
        <taxon>Pterocarpus clade</taxon>
        <taxon>Stylosanthes</taxon>
    </lineage>
</organism>
<feature type="compositionally biased region" description="Basic and acidic residues" evidence="1">
    <location>
        <begin position="182"/>
        <end position="192"/>
    </location>
</feature>